<name>A0ABR1FWR4_AURAN</name>
<dbReference type="SUPFAM" id="SSF55394">
    <property type="entry name" value="Bactericidal permeability-increasing protein, BPI"/>
    <property type="match status" value="1"/>
</dbReference>
<evidence type="ECO:0000256" key="1">
    <source>
        <dbReference type="SAM" id="MobiDB-lite"/>
    </source>
</evidence>
<evidence type="ECO:0000313" key="2">
    <source>
        <dbReference type="EMBL" id="KAK7240407.1"/>
    </source>
</evidence>
<dbReference type="InterPro" id="IPR017943">
    <property type="entry name" value="Bactericidal_perm-incr_a/b_dom"/>
</dbReference>
<dbReference type="Proteomes" id="UP001363151">
    <property type="component" value="Unassembled WGS sequence"/>
</dbReference>
<dbReference type="Gene3D" id="3.15.10.10">
    <property type="entry name" value="Bactericidal permeability-increasing protein, domain 1"/>
    <property type="match status" value="1"/>
</dbReference>
<feature type="region of interest" description="Disordered" evidence="1">
    <location>
        <begin position="343"/>
        <end position="378"/>
    </location>
</feature>
<sequence length="504" mass="51630">MLNFKESHIDRNGRRGARVGAAVCMRDAASEGVVARVDASTVRVECAWGSAEFPAPSPAPAVGGAVALPGPCAGVVVQIEGDAVVVRAAWGSWRAAWARVGARGFGPPGTCADDVEAELAALARRKSGEAADIYEATARDVAGHASVALAAERARNSESGDPEPVVALTRCDVAIDDLELTMDEHRFSWVFNSLAGLFRDQIRDFVCEALRDLVVDKSRDLLEPINALLGASWAPLRRALDLPDVCDLPRLEGDCAAGGVGVTPGTGAPGPRARAAPDDPRHLAVAGLVAGGQCAAALAQQGFSADDVAGAIGVGGAGARTRARDDTVVRVTSPARPRVLGLELAPGARPRARARRGGGRGGSARTSSSSALSPPGRRAETIGLKLKTHGTMTEACPQNLADRGFAPGLALVAVGDAAVSPRTDAIADVKPAPADRAKTTRRGAPSSWRTTSTAVGDASAASALALFGGNASLAAALKELRSPPVVYDCRFVRDARGGSSRPAL</sequence>
<proteinExistence type="predicted"/>
<dbReference type="EMBL" id="JBBJCI010000214">
    <property type="protein sequence ID" value="KAK7240407.1"/>
    <property type="molecule type" value="Genomic_DNA"/>
</dbReference>
<comment type="caution">
    <text evidence="2">The sequence shown here is derived from an EMBL/GenBank/DDBJ whole genome shotgun (WGS) entry which is preliminary data.</text>
</comment>
<keyword evidence="3" id="KW-1185">Reference proteome</keyword>
<protein>
    <submittedName>
        <fullName evidence="2">Uncharacterized protein</fullName>
    </submittedName>
</protein>
<feature type="region of interest" description="Disordered" evidence="1">
    <location>
        <begin position="432"/>
        <end position="451"/>
    </location>
</feature>
<evidence type="ECO:0000313" key="3">
    <source>
        <dbReference type="Proteomes" id="UP001363151"/>
    </source>
</evidence>
<accession>A0ABR1FWR4</accession>
<gene>
    <name evidence="2" type="ORF">SO694_00115069</name>
</gene>
<organism evidence="2 3">
    <name type="scientific">Aureococcus anophagefferens</name>
    <name type="common">Harmful bloom alga</name>
    <dbReference type="NCBI Taxonomy" id="44056"/>
    <lineage>
        <taxon>Eukaryota</taxon>
        <taxon>Sar</taxon>
        <taxon>Stramenopiles</taxon>
        <taxon>Ochrophyta</taxon>
        <taxon>Pelagophyceae</taxon>
        <taxon>Pelagomonadales</taxon>
        <taxon>Pelagomonadaceae</taxon>
        <taxon>Aureococcus</taxon>
    </lineage>
</organism>
<reference evidence="2 3" key="1">
    <citation type="submission" date="2024-03" db="EMBL/GenBank/DDBJ databases">
        <title>Aureococcus anophagefferens CCMP1851 and Kratosvirus quantuckense: Draft genome of a second virus-susceptible host strain in the model system.</title>
        <authorList>
            <person name="Chase E."/>
            <person name="Truchon A.R."/>
            <person name="Schepens W."/>
            <person name="Wilhelm S.W."/>
        </authorList>
    </citation>
    <scope>NUCLEOTIDE SEQUENCE [LARGE SCALE GENOMIC DNA]</scope>
    <source>
        <strain evidence="2 3">CCMP1851</strain>
    </source>
</reference>
<feature type="compositionally biased region" description="Low complexity" evidence="1">
    <location>
        <begin position="363"/>
        <end position="376"/>
    </location>
</feature>